<dbReference type="OrthoDB" id="9797498at2"/>
<feature type="domain" description="Amidohydrolase-related" evidence="2">
    <location>
        <begin position="79"/>
        <end position="455"/>
    </location>
</feature>
<evidence type="ECO:0000313" key="4">
    <source>
        <dbReference type="EMBL" id="PEN14169.1"/>
    </source>
</evidence>
<comment type="caution">
    <text evidence="4">The sequence shown here is derived from an EMBL/GenBank/DDBJ whole genome shotgun (WGS) entry which is preliminary data.</text>
</comment>
<dbReference type="SUPFAM" id="SSF51556">
    <property type="entry name" value="Metallo-dependent hydrolases"/>
    <property type="match status" value="1"/>
</dbReference>
<keyword evidence="4" id="KW-0378">Hydrolase</keyword>
<dbReference type="PANTHER" id="PTHR43135">
    <property type="entry name" value="ALPHA-D-RIBOSE 1-METHYLPHOSPHONATE 5-TRIPHOSPHATE DIPHOSPHATASE"/>
    <property type="match status" value="1"/>
</dbReference>
<dbReference type="InterPro" id="IPR037401">
    <property type="entry name" value="SnoaL-like"/>
</dbReference>
<dbReference type="GO" id="GO:0016810">
    <property type="term" value="F:hydrolase activity, acting on carbon-nitrogen (but not peptide) bonds"/>
    <property type="evidence" value="ECO:0007669"/>
    <property type="project" value="InterPro"/>
</dbReference>
<dbReference type="Gene3D" id="3.10.450.50">
    <property type="match status" value="1"/>
</dbReference>
<dbReference type="InterPro" id="IPR011059">
    <property type="entry name" value="Metal-dep_hydrolase_composite"/>
</dbReference>
<dbReference type="Pfam" id="PF12680">
    <property type="entry name" value="SnoaL_2"/>
    <property type="match status" value="1"/>
</dbReference>
<dbReference type="PANTHER" id="PTHR43135:SF3">
    <property type="entry name" value="ALPHA-D-RIBOSE 1-METHYLPHOSPHONATE 5-TRIPHOSPHATE DIPHOSPHATASE"/>
    <property type="match status" value="1"/>
</dbReference>
<dbReference type="Pfam" id="PF01979">
    <property type="entry name" value="Amidohydro_1"/>
    <property type="match status" value="1"/>
</dbReference>
<gene>
    <name evidence="4" type="ORF">CRI94_03765</name>
</gene>
<reference evidence="4 5" key="1">
    <citation type="submission" date="2017-10" db="EMBL/GenBank/DDBJ databases">
        <title>Draft genome of Longibacter Salinarum.</title>
        <authorList>
            <person name="Goh K.M."/>
            <person name="Shamsir M.S."/>
            <person name="Lim S.W."/>
        </authorList>
    </citation>
    <scope>NUCLEOTIDE SEQUENCE [LARGE SCALE GENOMIC DNA]</scope>
    <source>
        <strain evidence="4 5">KCTC 52045</strain>
    </source>
</reference>
<accession>A0A2A8CZM6</accession>
<dbReference type="EMBL" id="PDEQ01000002">
    <property type="protein sequence ID" value="PEN14169.1"/>
    <property type="molecule type" value="Genomic_DNA"/>
</dbReference>
<proteinExistence type="predicted"/>
<evidence type="ECO:0000259" key="2">
    <source>
        <dbReference type="Pfam" id="PF01979"/>
    </source>
</evidence>
<sequence length="573" mass="62321">MLYLILSVAMLLPAIDSAAAQSKGVESRALVNGTLIQLGQAPLADAVIVIRGDEIAAVGSGDSVDIPEDAQVIDVSGRYVMPGMIDGHVHFFQSGGLYARPDVVDLRNVRPYEEEIAGIKERLPDTFRRYLASGVTSVVDVGGPMWNLDVRAQTDTMTAAPTVVTAGPLISSVEPDEFTVDDKPILRFESPEAAREEVRRQIDAGVDIVKIWYIVRGDGPEAFRPVVDAVIEEAHGRDTRVAVHATQLETAHAAVEAGADILVHSVYDQPVDDAFVRQLVEQDVIYVPTLMVSERYRETFAQTLDLTVAEHRIGQKDVIGSLFDLQVIADSLVPNRIQQMISSRPDIPSDSVAIRNLKAVHDAGVTIAAGTDAGNIGTLHGPSLSREFELMRAAGLTPAEVLATATVGGAALMGQDNLGRIEPGMQADLAIVRGNPLEDLQHAFEVDAVMRRGNLMKIRALVPPTAEAAVQQQLNAYNAHDLDGFMDAYADSVQIYTYPNRLDAEGKEAMREPYAGMFKDSPNLFANVTKRMQQGEFVVDYERVTGLGEDELTVIAMYHVNEDGKIDRVEFVR</sequence>
<name>A0A2A8CZM6_9BACT</name>
<dbReference type="SUPFAM" id="SSF51338">
    <property type="entry name" value="Composite domain of metallo-dependent hydrolases"/>
    <property type="match status" value="1"/>
</dbReference>
<keyword evidence="5" id="KW-1185">Reference proteome</keyword>
<organism evidence="4 5">
    <name type="scientific">Longibacter salinarum</name>
    <dbReference type="NCBI Taxonomy" id="1850348"/>
    <lineage>
        <taxon>Bacteria</taxon>
        <taxon>Pseudomonadati</taxon>
        <taxon>Rhodothermota</taxon>
        <taxon>Rhodothermia</taxon>
        <taxon>Rhodothermales</taxon>
        <taxon>Salisaetaceae</taxon>
        <taxon>Longibacter</taxon>
    </lineage>
</organism>
<dbReference type="InterPro" id="IPR032466">
    <property type="entry name" value="Metal_Hydrolase"/>
</dbReference>
<evidence type="ECO:0000313" key="5">
    <source>
        <dbReference type="Proteomes" id="UP000220102"/>
    </source>
</evidence>
<evidence type="ECO:0000259" key="3">
    <source>
        <dbReference type="Pfam" id="PF12680"/>
    </source>
</evidence>
<feature type="signal peptide" evidence="1">
    <location>
        <begin position="1"/>
        <end position="19"/>
    </location>
</feature>
<dbReference type="Gene3D" id="3.20.20.140">
    <property type="entry name" value="Metal-dependent hydrolases"/>
    <property type="match status" value="1"/>
</dbReference>
<feature type="chain" id="PRO_5012405344" evidence="1">
    <location>
        <begin position="20"/>
        <end position="573"/>
    </location>
</feature>
<dbReference type="InterPro" id="IPR006680">
    <property type="entry name" value="Amidohydro-rel"/>
</dbReference>
<dbReference type="Proteomes" id="UP000220102">
    <property type="component" value="Unassembled WGS sequence"/>
</dbReference>
<dbReference type="InterPro" id="IPR032710">
    <property type="entry name" value="NTF2-like_dom_sf"/>
</dbReference>
<dbReference type="AlphaFoldDB" id="A0A2A8CZM6"/>
<dbReference type="SUPFAM" id="SSF54427">
    <property type="entry name" value="NTF2-like"/>
    <property type="match status" value="1"/>
</dbReference>
<evidence type="ECO:0000256" key="1">
    <source>
        <dbReference type="SAM" id="SignalP"/>
    </source>
</evidence>
<dbReference type="Gene3D" id="2.30.40.10">
    <property type="entry name" value="Urease, subunit C, domain 1"/>
    <property type="match status" value="1"/>
</dbReference>
<keyword evidence="1" id="KW-0732">Signal</keyword>
<dbReference type="InterPro" id="IPR051781">
    <property type="entry name" value="Metallo-dep_Hydrolase"/>
</dbReference>
<protein>
    <submittedName>
        <fullName evidence="4">Amidohydrolase</fullName>
    </submittedName>
</protein>
<feature type="domain" description="SnoaL-like" evidence="3">
    <location>
        <begin position="470"/>
        <end position="568"/>
    </location>
</feature>